<dbReference type="InterPro" id="IPR036961">
    <property type="entry name" value="Kinesin_motor_dom_sf"/>
</dbReference>
<dbReference type="InterPro" id="IPR036103">
    <property type="entry name" value="MYSc_Myo5"/>
</dbReference>
<sequence>MDGVGTLGRGQTYPLENYKKGVRVWIRDPERVWIGAELLDNITFSTKVIRLQLENGDETEIKIKGPESLPFLRNPDVLLGKDDLTTLSYLHEPAVLNHLNFRFSKREAIYTYCGIVLVAINPYSNCSQLYSDEVIQVYSGVGKQVRELDPHIYAVAEEAFFDLSEYNQNQSIIVSGESGAGKTVSAKFVMRYLAAVAPSPNKQIGNFQHNKDSIENRVLATNPIMEAIGNAKTIRNDNSSRFGKFIQINFTPEFSVAGAQMKTYLLEKSRVVFQAYNERNYHIFYQICASSENPLLKDLRINNCRDYFYTSQGENCLIEGVNDREEFLKTVAAFDLLGISEDLQKSIFRVFAGILLLGNVVFRANEDAAIIDKSGNENIHNLCKNIYNINEEELRLWLTTREIRAAGEVLRKPLNCVQATANKDALVKMIYEATFSWIVNKVNHALMINVADKSQNEQRFIGVLDIYGFETFEINSFEQFCINYANEKLQQQFNQHVFKLEQSEYEREEIDWVRIDFYDNQPCIDLIESRPGIIDSLDEQCKVIFYFIKLILIEHFQLPRIKNPSFIIKHFAADVMYFVDGFLEKNRDSVSEQLVDVVKKSKLPFFCEIFDSDKDNSCKRQMPALSGGTQKPKKKCVSFQFRDSLRDLMKVLGSTRPHYVRCIKPNDEKLPFTFNAKRAIQQLRACGVLETVRISAAGYPSRWVYDDFSRRYRVLYVDGTGLWKKDPKKFAEKTCSKHLRSGVYALGKTKVFFRTGQVALLERFRTEILSKSVIMIQKIWRGFVCRRKYQEMRRSILIIQASTRAFLAYRRIKYMQMYRAAVCIQTAYRKYIAFKHFRSTKAVIQMIQTHYRGSLVRRKVQKLRYEQKAIIIQKYWRGWLVRRHQIERVRKIIKVQCLVRRWLAKRRLKELRIEARSVGHLQKLNTGLENKIISLQQKLDIMTQENQRLVGIAKKFEEIQMELDMLQAERPALVAAAAQSKELEEELGKLEEANNVIEGQKQAYFKKVEELEIQLKEETSKSAKKVDSLSNQLSKKKFLEVGRRNAVEDEVTQMRQQLLANANLLASPALSRVGSMRSSTRRSDKLNMANGSDATSHNSECGEFDQAAIILRQQHMLSELRTRSEQNQRENERLKAIMDANAMMEDLDKRASTRAFEAQRAQELELAYSKLKGELDRLVQQQIENGHESINFRILVDKIIEENDRRREESAELRALLALKFERQTLSGTSPHPDSGHWSATHSDEEMSVSDIDEELCLERQCRQLKSHIDVLTRTVTERNVEIENLEKRLKEDFSIKALIDH</sequence>
<evidence type="ECO:0000259" key="10">
    <source>
        <dbReference type="PROSITE" id="PS51456"/>
    </source>
</evidence>
<keyword evidence="11" id="KW-1185">Reference proteome</keyword>
<dbReference type="GO" id="GO:0007015">
    <property type="term" value="P:actin filament organization"/>
    <property type="evidence" value="ECO:0007669"/>
    <property type="project" value="TreeGrafter"/>
</dbReference>
<feature type="domain" description="Myosin motor" evidence="10">
    <location>
        <begin position="79"/>
        <end position="766"/>
    </location>
</feature>
<evidence type="ECO:0000256" key="5">
    <source>
        <dbReference type="ARBA" id="ARBA00023175"/>
    </source>
</evidence>
<dbReference type="CDD" id="cd01380">
    <property type="entry name" value="MYSc_Myo5"/>
    <property type="match status" value="1"/>
</dbReference>
<dbReference type="Gene3D" id="3.30.70.1590">
    <property type="match status" value="1"/>
</dbReference>
<name>A0A0N5AEP9_9BILA</name>
<evidence type="ECO:0000256" key="1">
    <source>
        <dbReference type="ARBA" id="ARBA00008314"/>
    </source>
</evidence>
<dbReference type="Gene3D" id="3.40.850.10">
    <property type="entry name" value="Kinesin motor domain"/>
    <property type="match status" value="1"/>
</dbReference>
<organism evidence="11 12">
    <name type="scientific">Syphacia muris</name>
    <dbReference type="NCBI Taxonomy" id="451379"/>
    <lineage>
        <taxon>Eukaryota</taxon>
        <taxon>Metazoa</taxon>
        <taxon>Ecdysozoa</taxon>
        <taxon>Nematoda</taxon>
        <taxon>Chromadorea</taxon>
        <taxon>Rhabditida</taxon>
        <taxon>Spirurina</taxon>
        <taxon>Oxyuridomorpha</taxon>
        <taxon>Oxyuroidea</taxon>
        <taxon>Oxyuridae</taxon>
        <taxon>Syphacia</taxon>
    </lineage>
</organism>
<dbReference type="Gene3D" id="1.20.120.720">
    <property type="entry name" value="Myosin VI head, motor domain, U50 subdomain"/>
    <property type="match status" value="1"/>
</dbReference>
<keyword evidence="4 7" id="KW-0518">Myosin</keyword>
<dbReference type="SUPFAM" id="SSF52540">
    <property type="entry name" value="P-loop containing nucleoside triphosphate hydrolases"/>
    <property type="match status" value="2"/>
</dbReference>
<feature type="region of interest" description="Disordered" evidence="9">
    <location>
        <begin position="1226"/>
        <end position="1245"/>
    </location>
</feature>
<keyword evidence="5 7" id="KW-0505">Motor protein</keyword>
<dbReference type="STRING" id="451379.A0A0N5AEP9"/>
<accession>A0A0N5AEP9</accession>
<evidence type="ECO:0000256" key="4">
    <source>
        <dbReference type="ARBA" id="ARBA00023123"/>
    </source>
</evidence>
<evidence type="ECO:0000256" key="6">
    <source>
        <dbReference type="ARBA" id="ARBA00023203"/>
    </source>
</evidence>
<dbReference type="Gene3D" id="1.20.5.190">
    <property type="match status" value="3"/>
</dbReference>
<dbReference type="FunFam" id="1.10.10.820:FF:000001">
    <property type="entry name" value="Myosin heavy chain"/>
    <property type="match status" value="1"/>
</dbReference>
<dbReference type="GO" id="GO:0000146">
    <property type="term" value="F:microfilament motor activity"/>
    <property type="evidence" value="ECO:0007669"/>
    <property type="project" value="TreeGrafter"/>
</dbReference>
<feature type="region of interest" description="Disordered" evidence="9">
    <location>
        <begin position="1073"/>
        <end position="1099"/>
    </location>
</feature>
<dbReference type="PRINTS" id="PR00193">
    <property type="entry name" value="MYOSINHEAVY"/>
</dbReference>
<comment type="similarity">
    <text evidence="1 7">Belongs to the TRAFAC class myosin-kinesin ATPase superfamily. Myosin family.</text>
</comment>
<evidence type="ECO:0000256" key="3">
    <source>
        <dbReference type="ARBA" id="ARBA00022840"/>
    </source>
</evidence>
<reference evidence="12" key="1">
    <citation type="submission" date="2016-04" db="UniProtKB">
        <authorList>
            <consortium name="WormBaseParasite"/>
        </authorList>
    </citation>
    <scope>IDENTIFICATION</scope>
</reference>
<keyword evidence="6 7" id="KW-0009">Actin-binding</keyword>
<dbReference type="Gene3D" id="1.20.58.530">
    <property type="match status" value="1"/>
</dbReference>
<dbReference type="Gene3D" id="1.10.10.820">
    <property type="match status" value="1"/>
</dbReference>
<dbReference type="PANTHER" id="PTHR13140">
    <property type="entry name" value="MYOSIN"/>
    <property type="match status" value="1"/>
</dbReference>
<evidence type="ECO:0000313" key="12">
    <source>
        <dbReference type="WBParaSite" id="SMUV_0000271701-mRNA-1"/>
    </source>
</evidence>
<dbReference type="GO" id="GO:0016020">
    <property type="term" value="C:membrane"/>
    <property type="evidence" value="ECO:0007669"/>
    <property type="project" value="TreeGrafter"/>
</dbReference>
<dbReference type="WBParaSite" id="SMUV_0000271701-mRNA-1">
    <property type="protein sequence ID" value="SMUV_0000271701-mRNA-1"/>
    <property type="gene ID" value="SMUV_0000271701"/>
</dbReference>
<dbReference type="Pfam" id="PF00612">
    <property type="entry name" value="IQ"/>
    <property type="match status" value="4"/>
</dbReference>
<keyword evidence="2 7" id="KW-0547">Nucleotide-binding</keyword>
<evidence type="ECO:0000256" key="8">
    <source>
        <dbReference type="SAM" id="Coils"/>
    </source>
</evidence>
<dbReference type="GO" id="GO:0016459">
    <property type="term" value="C:myosin complex"/>
    <property type="evidence" value="ECO:0007669"/>
    <property type="project" value="UniProtKB-KW"/>
</dbReference>
<dbReference type="InterPro" id="IPR000048">
    <property type="entry name" value="IQ_motif_EF-hand-BS"/>
</dbReference>
<dbReference type="InterPro" id="IPR027417">
    <property type="entry name" value="P-loop_NTPase"/>
</dbReference>
<dbReference type="GO" id="GO:0051015">
    <property type="term" value="F:actin filament binding"/>
    <property type="evidence" value="ECO:0007669"/>
    <property type="project" value="TreeGrafter"/>
</dbReference>
<proteinExistence type="inferred from homology"/>
<evidence type="ECO:0000256" key="9">
    <source>
        <dbReference type="SAM" id="MobiDB-lite"/>
    </source>
</evidence>
<dbReference type="Pfam" id="PF00063">
    <property type="entry name" value="Myosin_head"/>
    <property type="match status" value="1"/>
</dbReference>
<evidence type="ECO:0000256" key="7">
    <source>
        <dbReference type="PROSITE-ProRule" id="PRU00782"/>
    </source>
</evidence>
<feature type="coiled-coil region" evidence="8">
    <location>
        <begin position="973"/>
        <end position="1021"/>
    </location>
</feature>
<feature type="binding site" evidence="7">
    <location>
        <begin position="176"/>
        <end position="183"/>
    </location>
    <ligand>
        <name>ATP</name>
        <dbReference type="ChEBI" id="CHEBI:30616"/>
    </ligand>
</feature>
<keyword evidence="8" id="KW-0175">Coiled coil</keyword>
<dbReference type="PANTHER" id="PTHR13140:SF706">
    <property type="entry name" value="DILUTE CLASS UNCONVENTIONAL MYOSIN, ISOFORM C"/>
    <property type="match status" value="1"/>
</dbReference>
<dbReference type="InterPro" id="IPR001609">
    <property type="entry name" value="Myosin_head_motor_dom-like"/>
</dbReference>
<dbReference type="GO" id="GO:0005737">
    <property type="term" value="C:cytoplasm"/>
    <property type="evidence" value="ECO:0007669"/>
    <property type="project" value="TreeGrafter"/>
</dbReference>
<dbReference type="PROSITE" id="PS50096">
    <property type="entry name" value="IQ"/>
    <property type="match status" value="6"/>
</dbReference>
<protein>
    <submittedName>
        <fullName evidence="12">Myosin motor domain-containing protein</fullName>
    </submittedName>
</protein>
<feature type="region of interest" description="Actin-binding" evidence="7">
    <location>
        <begin position="645"/>
        <end position="667"/>
    </location>
</feature>
<evidence type="ECO:0000256" key="2">
    <source>
        <dbReference type="ARBA" id="ARBA00022741"/>
    </source>
</evidence>
<dbReference type="SMART" id="SM00015">
    <property type="entry name" value="IQ"/>
    <property type="match status" value="6"/>
</dbReference>
<dbReference type="SMART" id="SM00242">
    <property type="entry name" value="MYSc"/>
    <property type="match status" value="1"/>
</dbReference>
<dbReference type="GO" id="GO:0005524">
    <property type="term" value="F:ATP binding"/>
    <property type="evidence" value="ECO:0007669"/>
    <property type="project" value="UniProtKB-UniRule"/>
</dbReference>
<feature type="compositionally biased region" description="Polar residues" evidence="9">
    <location>
        <begin position="1089"/>
        <end position="1099"/>
    </location>
</feature>
<dbReference type="PROSITE" id="PS51456">
    <property type="entry name" value="MYOSIN_MOTOR"/>
    <property type="match status" value="1"/>
</dbReference>
<dbReference type="Proteomes" id="UP000046393">
    <property type="component" value="Unplaced"/>
</dbReference>
<keyword evidence="3 7" id="KW-0067">ATP-binding</keyword>
<evidence type="ECO:0000313" key="11">
    <source>
        <dbReference type="Proteomes" id="UP000046393"/>
    </source>
</evidence>